<dbReference type="PANTHER" id="PTHR47364">
    <property type="entry name" value="CYSTEINE PROTEINASE INHIBITOR 5"/>
    <property type="match status" value="1"/>
</dbReference>
<dbReference type="Proteomes" id="UP001372338">
    <property type="component" value="Unassembled WGS sequence"/>
</dbReference>
<dbReference type="GO" id="GO:0004869">
    <property type="term" value="F:cysteine-type endopeptidase inhibitor activity"/>
    <property type="evidence" value="ECO:0007669"/>
    <property type="project" value="UniProtKB-KW"/>
</dbReference>
<evidence type="ECO:0000256" key="2">
    <source>
        <dbReference type="ARBA" id="ARBA00022704"/>
    </source>
</evidence>
<dbReference type="SUPFAM" id="SSF54403">
    <property type="entry name" value="Cystatin/monellin"/>
    <property type="match status" value="1"/>
</dbReference>
<evidence type="ECO:0000313" key="6">
    <source>
        <dbReference type="Proteomes" id="UP001372338"/>
    </source>
</evidence>
<keyword evidence="3" id="KW-0732">Signal</keyword>
<dbReference type="InterPro" id="IPR046350">
    <property type="entry name" value="Cystatin_sf"/>
</dbReference>
<dbReference type="EMBL" id="JAYWIO010000001">
    <property type="protein sequence ID" value="KAK7292459.1"/>
    <property type="molecule type" value="Genomic_DNA"/>
</dbReference>
<dbReference type="InterPro" id="IPR000010">
    <property type="entry name" value="Cystatin_dom"/>
</dbReference>
<organism evidence="5 6">
    <name type="scientific">Crotalaria pallida</name>
    <name type="common">Smooth rattlebox</name>
    <name type="synonym">Crotalaria striata</name>
    <dbReference type="NCBI Taxonomy" id="3830"/>
    <lineage>
        <taxon>Eukaryota</taxon>
        <taxon>Viridiplantae</taxon>
        <taxon>Streptophyta</taxon>
        <taxon>Embryophyta</taxon>
        <taxon>Tracheophyta</taxon>
        <taxon>Spermatophyta</taxon>
        <taxon>Magnoliopsida</taxon>
        <taxon>eudicotyledons</taxon>
        <taxon>Gunneridae</taxon>
        <taxon>Pentapetalae</taxon>
        <taxon>rosids</taxon>
        <taxon>fabids</taxon>
        <taxon>Fabales</taxon>
        <taxon>Fabaceae</taxon>
        <taxon>Papilionoideae</taxon>
        <taxon>50 kb inversion clade</taxon>
        <taxon>genistoids sensu lato</taxon>
        <taxon>core genistoids</taxon>
        <taxon>Crotalarieae</taxon>
        <taxon>Crotalaria</taxon>
    </lineage>
</organism>
<dbReference type="Gene3D" id="3.10.450.10">
    <property type="match status" value="1"/>
</dbReference>
<keyword evidence="2" id="KW-0789">Thiol protease inhibitor</keyword>
<evidence type="ECO:0000256" key="3">
    <source>
        <dbReference type="SAM" id="SignalP"/>
    </source>
</evidence>
<evidence type="ECO:0000313" key="5">
    <source>
        <dbReference type="EMBL" id="KAK7292459.1"/>
    </source>
</evidence>
<evidence type="ECO:0000256" key="1">
    <source>
        <dbReference type="ARBA" id="ARBA00022690"/>
    </source>
</evidence>
<feature type="chain" id="PRO_5042959752" description="Cystatin domain-containing protein" evidence="3">
    <location>
        <begin position="23"/>
        <end position="112"/>
    </location>
</feature>
<dbReference type="AlphaFoldDB" id="A0AAN9PCM1"/>
<comment type="caution">
    <text evidence="5">The sequence shown here is derived from an EMBL/GenBank/DDBJ whole genome shotgun (WGS) entry which is preliminary data.</text>
</comment>
<sequence>MKAGCIVLFLIAVVVVVSTSEAKIYPYVPIKNLNDPYVVEIAKFAVTVTNRKDGGKLNLLKIIKGDIMTQPYYTMYRLVLAISDAKNYETVVVESPDNHSWNRNQFTPVEAY</sequence>
<feature type="domain" description="Cystatin" evidence="4">
    <location>
        <begin position="30"/>
        <end position="108"/>
    </location>
</feature>
<evidence type="ECO:0000259" key="4">
    <source>
        <dbReference type="Pfam" id="PF16845"/>
    </source>
</evidence>
<proteinExistence type="predicted"/>
<accession>A0AAN9PCM1</accession>
<reference evidence="5 6" key="1">
    <citation type="submission" date="2024-01" db="EMBL/GenBank/DDBJ databases">
        <title>The genomes of 5 underutilized Papilionoideae crops provide insights into root nodulation and disease resistanc.</title>
        <authorList>
            <person name="Yuan L."/>
        </authorList>
    </citation>
    <scope>NUCLEOTIDE SEQUENCE [LARGE SCALE GENOMIC DNA]</scope>
    <source>
        <strain evidence="5">ZHUSHIDOU_FW_LH</strain>
        <tissue evidence="5">Leaf</tissue>
    </source>
</reference>
<dbReference type="PANTHER" id="PTHR47364:SF2">
    <property type="entry name" value="CYSTEINE PROTEINASE INHIBITOR 5"/>
    <property type="match status" value="1"/>
</dbReference>
<keyword evidence="1" id="KW-0646">Protease inhibitor</keyword>
<gene>
    <name evidence="5" type="ORF">RIF29_08240</name>
</gene>
<protein>
    <recommendedName>
        <fullName evidence="4">Cystatin domain-containing protein</fullName>
    </recommendedName>
</protein>
<dbReference type="Pfam" id="PF16845">
    <property type="entry name" value="SQAPI"/>
    <property type="match status" value="1"/>
</dbReference>
<keyword evidence="6" id="KW-1185">Reference proteome</keyword>
<name>A0AAN9PCM1_CROPI</name>
<feature type="signal peptide" evidence="3">
    <location>
        <begin position="1"/>
        <end position="22"/>
    </location>
</feature>